<dbReference type="AlphaFoldDB" id="A0A014QX40"/>
<dbReference type="Proteomes" id="UP000030151">
    <property type="component" value="Unassembled WGS sequence"/>
</dbReference>
<keyword evidence="4" id="KW-0479">Metal-binding</keyword>
<dbReference type="InterPro" id="IPR036396">
    <property type="entry name" value="Cyt_P450_sf"/>
</dbReference>
<evidence type="ECO:0000256" key="2">
    <source>
        <dbReference type="ARBA" id="ARBA00010617"/>
    </source>
</evidence>
<organism evidence="6 7">
    <name type="scientific">Metarhizium robertsii</name>
    <dbReference type="NCBI Taxonomy" id="568076"/>
    <lineage>
        <taxon>Eukaryota</taxon>
        <taxon>Fungi</taxon>
        <taxon>Dikarya</taxon>
        <taxon>Ascomycota</taxon>
        <taxon>Pezizomycotina</taxon>
        <taxon>Sordariomycetes</taxon>
        <taxon>Hypocreomycetidae</taxon>
        <taxon>Hypocreales</taxon>
        <taxon>Clavicipitaceae</taxon>
        <taxon>Metarhizium</taxon>
    </lineage>
</organism>
<keyword evidence="5" id="KW-0408">Iron</keyword>
<dbReference type="Gene3D" id="1.10.630.10">
    <property type="entry name" value="Cytochrome P450"/>
    <property type="match status" value="1"/>
</dbReference>
<comment type="cofactor">
    <cofactor evidence="1">
        <name>heme</name>
        <dbReference type="ChEBI" id="CHEBI:30413"/>
    </cofactor>
</comment>
<proteinExistence type="inferred from homology"/>
<dbReference type="HOGENOM" id="CLU_1111625_0_0_1"/>
<keyword evidence="3" id="KW-0349">Heme</keyword>
<reference evidence="6 7" key="1">
    <citation type="submission" date="2014-02" db="EMBL/GenBank/DDBJ databases">
        <title>The genome sequence of the entomopathogenic fungus Metarhizium robertsii ARSEF 2575.</title>
        <authorList>
            <person name="Giuliano Garisto Donzelli B."/>
            <person name="Roe B.A."/>
            <person name="Macmil S.L."/>
            <person name="Krasnoff S.B."/>
            <person name="Gibson D.M."/>
        </authorList>
    </citation>
    <scope>NUCLEOTIDE SEQUENCE [LARGE SCALE GENOMIC DNA]</scope>
    <source>
        <strain evidence="6 7">ARSEF 2575</strain>
    </source>
</reference>
<dbReference type="SUPFAM" id="SSF48264">
    <property type="entry name" value="Cytochrome P450"/>
    <property type="match status" value="1"/>
</dbReference>
<name>A0A014QX40_9HYPO</name>
<dbReference type="GO" id="GO:0020037">
    <property type="term" value="F:heme binding"/>
    <property type="evidence" value="ECO:0007669"/>
    <property type="project" value="InterPro"/>
</dbReference>
<evidence type="ECO:0000256" key="3">
    <source>
        <dbReference type="ARBA" id="ARBA00022617"/>
    </source>
</evidence>
<dbReference type="GO" id="GO:0016705">
    <property type="term" value="F:oxidoreductase activity, acting on paired donors, with incorporation or reduction of molecular oxygen"/>
    <property type="evidence" value="ECO:0007669"/>
    <property type="project" value="InterPro"/>
</dbReference>
<protein>
    <recommendedName>
        <fullName evidence="8">Cytochrome P450</fullName>
    </recommendedName>
</protein>
<dbReference type="Pfam" id="PF00067">
    <property type="entry name" value="p450"/>
    <property type="match status" value="1"/>
</dbReference>
<evidence type="ECO:0000313" key="7">
    <source>
        <dbReference type="Proteomes" id="UP000030151"/>
    </source>
</evidence>
<evidence type="ECO:0000256" key="4">
    <source>
        <dbReference type="ARBA" id="ARBA00022723"/>
    </source>
</evidence>
<dbReference type="PANTHER" id="PTHR24305">
    <property type="entry name" value="CYTOCHROME P450"/>
    <property type="match status" value="1"/>
</dbReference>
<dbReference type="InterPro" id="IPR001128">
    <property type="entry name" value="Cyt_P450"/>
</dbReference>
<dbReference type="InterPro" id="IPR050121">
    <property type="entry name" value="Cytochrome_P450_monoxygenase"/>
</dbReference>
<gene>
    <name evidence="6" type="ORF">X797_008086</name>
</gene>
<dbReference type="GO" id="GO:0005506">
    <property type="term" value="F:iron ion binding"/>
    <property type="evidence" value="ECO:0007669"/>
    <property type="project" value="InterPro"/>
</dbReference>
<evidence type="ECO:0000313" key="6">
    <source>
        <dbReference type="EMBL" id="EXU98849.1"/>
    </source>
</evidence>
<dbReference type="PANTHER" id="PTHR24305:SF210">
    <property type="entry name" value="CYTOCHROME P450 MONOOXYGENASE ASQL-RELATED"/>
    <property type="match status" value="1"/>
</dbReference>
<comment type="similarity">
    <text evidence="2">Belongs to the cytochrome P450 family.</text>
</comment>
<evidence type="ECO:0008006" key="8">
    <source>
        <dbReference type="Google" id="ProtNLM"/>
    </source>
</evidence>
<evidence type="ECO:0000256" key="5">
    <source>
        <dbReference type="ARBA" id="ARBA00023004"/>
    </source>
</evidence>
<accession>A0A014QX40</accession>
<sequence length="250" mass="28106">MRHTNIMIEQLQRHFEQDVSRSTSVGCVNEECISRGNVFDLAAWFTWTTLDTVGDLTLGESFSSLENLDTGLYVWFMFKACADLAEGQRYFLRSNMLKVLQETNMMLSKRMDSAKEKDDLIEPVIKAKERAELKFKRVVATTNGLIVAGAEATSLALSSFASCLVSSPTCLTRAMGEIRSAFERTFLKAIRVPCVGGFAALPGRTEKLCWKKVRGFCISPSRQKANLPLLDFVPEDTPDIFWKKKPLLIQ</sequence>
<evidence type="ECO:0000256" key="1">
    <source>
        <dbReference type="ARBA" id="ARBA00001971"/>
    </source>
</evidence>
<dbReference type="EMBL" id="JELW01000023">
    <property type="protein sequence ID" value="EXU98849.1"/>
    <property type="molecule type" value="Genomic_DNA"/>
</dbReference>
<dbReference type="GO" id="GO:0004497">
    <property type="term" value="F:monooxygenase activity"/>
    <property type="evidence" value="ECO:0007669"/>
    <property type="project" value="InterPro"/>
</dbReference>
<comment type="caution">
    <text evidence="6">The sequence shown here is derived from an EMBL/GenBank/DDBJ whole genome shotgun (WGS) entry which is preliminary data.</text>
</comment>